<feature type="compositionally biased region" description="Pro residues" evidence="6">
    <location>
        <begin position="71"/>
        <end position="80"/>
    </location>
</feature>
<proteinExistence type="predicted"/>
<dbReference type="OrthoDB" id="6077919at2759"/>
<dbReference type="Gene3D" id="3.30.160.60">
    <property type="entry name" value="Classic Zinc Finger"/>
    <property type="match status" value="2"/>
</dbReference>
<dbReference type="InterPro" id="IPR050329">
    <property type="entry name" value="GLI_C2H2-zinc-finger"/>
</dbReference>
<dbReference type="PANTHER" id="PTHR19818">
    <property type="entry name" value="ZINC FINGER PROTEIN ZIC AND GLI"/>
    <property type="match status" value="1"/>
</dbReference>
<gene>
    <name evidence="8" type="ORF">FN846DRAFT_276219</name>
</gene>
<dbReference type="GO" id="GO:0045944">
    <property type="term" value="P:positive regulation of transcription by RNA polymerase II"/>
    <property type="evidence" value="ECO:0007669"/>
    <property type="project" value="UniProtKB-ARBA"/>
</dbReference>
<name>A0A5J5ELA5_9PEZI</name>
<keyword evidence="9" id="KW-1185">Reference proteome</keyword>
<evidence type="ECO:0000256" key="1">
    <source>
        <dbReference type="ARBA" id="ARBA00022723"/>
    </source>
</evidence>
<feature type="compositionally biased region" description="Polar residues" evidence="6">
    <location>
        <begin position="83"/>
        <end position="94"/>
    </location>
</feature>
<feature type="domain" description="C2H2-type" evidence="7">
    <location>
        <begin position="119"/>
        <end position="146"/>
    </location>
</feature>
<dbReference type="InterPro" id="IPR013087">
    <property type="entry name" value="Znf_C2H2_type"/>
</dbReference>
<feature type="compositionally biased region" description="Low complexity" evidence="6">
    <location>
        <begin position="451"/>
        <end position="462"/>
    </location>
</feature>
<feature type="compositionally biased region" description="Acidic residues" evidence="6">
    <location>
        <begin position="673"/>
        <end position="684"/>
    </location>
</feature>
<dbReference type="SMART" id="SM00355">
    <property type="entry name" value="ZnF_C2H2"/>
    <property type="match status" value="5"/>
</dbReference>
<evidence type="ECO:0000256" key="2">
    <source>
        <dbReference type="ARBA" id="ARBA00022737"/>
    </source>
</evidence>
<dbReference type="GO" id="GO:0005634">
    <property type="term" value="C:nucleus"/>
    <property type="evidence" value="ECO:0007669"/>
    <property type="project" value="UniProtKB-ARBA"/>
</dbReference>
<feature type="region of interest" description="Disordered" evidence="6">
    <location>
        <begin position="402"/>
        <end position="490"/>
    </location>
</feature>
<accession>A0A5J5ELA5</accession>
<protein>
    <recommendedName>
        <fullName evidence="7">C2H2-type domain-containing protein</fullName>
    </recommendedName>
</protein>
<keyword evidence="4" id="KW-0862">Zinc</keyword>
<feature type="region of interest" description="Disordered" evidence="6">
    <location>
        <begin position="65"/>
        <end position="110"/>
    </location>
</feature>
<evidence type="ECO:0000256" key="5">
    <source>
        <dbReference type="PROSITE-ProRule" id="PRU00042"/>
    </source>
</evidence>
<dbReference type="PANTHER" id="PTHR19818:SF139">
    <property type="entry name" value="PAIR-RULE PROTEIN ODD-PAIRED"/>
    <property type="match status" value="1"/>
</dbReference>
<evidence type="ECO:0000259" key="7">
    <source>
        <dbReference type="PROSITE" id="PS50157"/>
    </source>
</evidence>
<dbReference type="Proteomes" id="UP000326924">
    <property type="component" value="Unassembled WGS sequence"/>
</dbReference>
<evidence type="ECO:0000313" key="8">
    <source>
        <dbReference type="EMBL" id="KAA8896398.1"/>
    </source>
</evidence>
<comment type="caution">
    <text evidence="8">The sequence shown here is derived from an EMBL/GenBank/DDBJ whole genome shotgun (WGS) entry which is preliminary data.</text>
</comment>
<keyword evidence="2" id="KW-0677">Repeat</keyword>
<reference evidence="8 9" key="1">
    <citation type="submission" date="2019-09" db="EMBL/GenBank/DDBJ databases">
        <title>Draft genome of the ectomycorrhizal ascomycete Sphaerosporella brunnea.</title>
        <authorList>
            <consortium name="DOE Joint Genome Institute"/>
            <person name="Benucci G.M."/>
            <person name="Marozzi G."/>
            <person name="Antonielli L."/>
            <person name="Sanchez S."/>
            <person name="Marco P."/>
            <person name="Wang X."/>
            <person name="Falini L.B."/>
            <person name="Barry K."/>
            <person name="Haridas S."/>
            <person name="Lipzen A."/>
            <person name="Labutti K."/>
            <person name="Grigoriev I.V."/>
            <person name="Murat C."/>
            <person name="Martin F."/>
            <person name="Albertini E."/>
            <person name="Donnini D."/>
            <person name="Bonito G."/>
        </authorList>
    </citation>
    <scope>NUCLEOTIDE SEQUENCE [LARGE SCALE GENOMIC DNA]</scope>
    <source>
        <strain evidence="8 9">Sb_GMNB300</strain>
    </source>
</reference>
<dbReference type="GO" id="GO:0000981">
    <property type="term" value="F:DNA-binding transcription factor activity, RNA polymerase II-specific"/>
    <property type="evidence" value="ECO:0007669"/>
    <property type="project" value="TreeGrafter"/>
</dbReference>
<organism evidence="8 9">
    <name type="scientific">Sphaerosporella brunnea</name>
    <dbReference type="NCBI Taxonomy" id="1250544"/>
    <lineage>
        <taxon>Eukaryota</taxon>
        <taxon>Fungi</taxon>
        <taxon>Dikarya</taxon>
        <taxon>Ascomycota</taxon>
        <taxon>Pezizomycotina</taxon>
        <taxon>Pezizomycetes</taxon>
        <taxon>Pezizales</taxon>
        <taxon>Pyronemataceae</taxon>
        <taxon>Sphaerosporella</taxon>
    </lineage>
</organism>
<dbReference type="PROSITE" id="PS00028">
    <property type="entry name" value="ZINC_FINGER_C2H2_1"/>
    <property type="match status" value="2"/>
</dbReference>
<feature type="region of interest" description="Disordered" evidence="6">
    <location>
        <begin position="667"/>
        <end position="689"/>
    </location>
</feature>
<dbReference type="EMBL" id="VXIS01000213">
    <property type="protein sequence ID" value="KAA8896398.1"/>
    <property type="molecule type" value="Genomic_DNA"/>
</dbReference>
<evidence type="ECO:0000256" key="6">
    <source>
        <dbReference type="SAM" id="MobiDB-lite"/>
    </source>
</evidence>
<feature type="domain" description="C2H2-type" evidence="7">
    <location>
        <begin position="519"/>
        <end position="544"/>
    </location>
</feature>
<dbReference type="InParanoid" id="A0A5J5ELA5"/>
<feature type="region of interest" description="Disordered" evidence="6">
    <location>
        <begin position="364"/>
        <end position="388"/>
    </location>
</feature>
<dbReference type="GO" id="GO:0008270">
    <property type="term" value="F:zinc ion binding"/>
    <property type="evidence" value="ECO:0007669"/>
    <property type="project" value="UniProtKB-KW"/>
</dbReference>
<keyword evidence="1" id="KW-0479">Metal-binding</keyword>
<feature type="compositionally biased region" description="Low complexity" evidence="6">
    <location>
        <begin position="473"/>
        <end position="486"/>
    </location>
</feature>
<dbReference type="PROSITE" id="PS50157">
    <property type="entry name" value="ZINC_FINGER_C2H2_2"/>
    <property type="match status" value="3"/>
</dbReference>
<dbReference type="SUPFAM" id="SSF57667">
    <property type="entry name" value="beta-beta-alpha zinc fingers"/>
    <property type="match status" value="2"/>
</dbReference>
<evidence type="ECO:0000313" key="9">
    <source>
        <dbReference type="Proteomes" id="UP000326924"/>
    </source>
</evidence>
<keyword evidence="3 5" id="KW-0863">Zinc-finger</keyword>
<feature type="domain" description="C2H2-type" evidence="7">
    <location>
        <begin position="491"/>
        <end position="520"/>
    </location>
</feature>
<dbReference type="InterPro" id="IPR036236">
    <property type="entry name" value="Znf_C2H2_sf"/>
</dbReference>
<evidence type="ECO:0000256" key="4">
    <source>
        <dbReference type="ARBA" id="ARBA00022833"/>
    </source>
</evidence>
<dbReference type="AlphaFoldDB" id="A0A5J5ELA5"/>
<dbReference type="GO" id="GO:0000978">
    <property type="term" value="F:RNA polymerase II cis-regulatory region sequence-specific DNA binding"/>
    <property type="evidence" value="ECO:0007669"/>
    <property type="project" value="TreeGrafter"/>
</dbReference>
<sequence>MRRGRTPTMNAMAEATMGPRRRADHMAVHSLLNGPSDEGPPHKCQRTGVDRDVWGPRNKEAMATFESPGQHLPPPPPMGPPGAQNTPRIQNMLNTPEPEKGPPSTGDKRVGCGSTISKIICETCGEGFTCDSLLRKHQAKHTKPFKCKQKGCERQVSGFTSPNDLKRHENSVHKGTKGPAVGFNCIYDHCRDRNKIYFRLDNFRNHLKKLHSTRDPRGMNTFLKQAESECRVEWVVTKVDNGNLHRPRPAYYGPLEEDSSDSAMDVDRSDIEATSPGARGTAGMPPISPGLPNQVPGSPIPQDHRRWPSVVPPQDSEALAARKKRMQELESRMTETKCLLEGMRAEYDKLYSENLRELQARGQQLTGPQMPGPEYAPGRGNPQDNRSAALNPRTLEEYQASNGEAINRNRHDSGPEPVNSMLSPPETVASPPGEQPIVPAGLRTQQGRRNSIPSVPHPSSVPRQHIPAPVVKSTNGNSGTRNTNGGPEKTVKCLHPGCKSKFARESELRKHRKRHTRPYGCTARYCQKQFGSKNDWKRHENSQHHRLECWKCSVPVPPYNAGDVCKAVHFRKENFVNHLKSNLHCMKDDQEIKGWAEKAYIGGSNHHVFWCGFCYDDTTGNQGKIIRLKNHGLSGWDERFDHLGSHFEQGQSIRQYVYPEEGAGVGDDCTSFSDEETDEEESVEGQESPSLLHQLATAASSIAQSGNTAADQHERLSAAKVNFGRDDAGTRDSRKLAWYCVCSFHEQLECGTRLTMITVPMHTISPELSSISI</sequence>
<evidence type="ECO:0000256" key="3">
    <source>
        <dbReference type="ARBA" id="ARBA00022771"/>
    </source>
</evidence>